<reference evidence="3 4" key="2">
    <citation type="submission" date="2010-03" db="EMBL/GenBank/DDBJ databases">
        <authorList>
            <person name="Pajon A."/>
        </authorList>
    </citation>
    <scope>NUCLEOTIDE SEQUENCE [LARGE SCALE GENOMIC DNA]</scope>
    <source>
        <strain evidence="3 4">WAL 8301</strain>
    </source>
</reference>
<feature type="signal peptide" evidence="2">
    <location>
        <begin position="1"/>
        <end position="21"/>
    </location>
</feature>
<evidence type="ECO:0008006" key="5">
    <source>
        <dbReference type="Google" id="ProtNLM"/>
    </source>
</evidence>
<dbReference type="Proteomes" id="UP000008794">
    <property type="component" value="Chromosome"/>
</dbReference>
<accession>D4IQB3</accession>
<name>D4IQB3_9BACT</name>
<proteinExistence type="predicted"/>
<evidence type="ECO:0000256" key="2">
    <source>
        <dbReference type="SAM" id="SignalP"/>
    </source>
</evidence>
<reference evidence="3 4" key="1">
    <citation type="submission" date="2010-03" db="EMBL/GenBank/DDBJ databases">
        <title>The genome sequence of Alistipes shahii WAL 8301.</title>
        <authorList>
            <consortium name="metaHIT consortium -- http://www.metahit.eu/"/>
            <person name="Pajon A."/>
            <person name="Turner K."/>
            <person name="Parkhill J."/>
        </authorList>
    </citation>
    <scope>NUCLEOTIDE SEQUENCE [LARGE SCALE GENOMIC DNA]</scope>
    <source>
        <strain evidence="3 4">WAL 8301</strain>
    </source>
</reference>
<organism evidence="3 4">
    <name type="scientific">Alistipes shahii WAL 8301</name>
    <dbReference type="NCBI Taxonomy" id="717959"/>
    <lineage>
        <taxon>Bacteria</taxon>
        <taxon>Pseudomonadati</taxon>
        <taxon>Bacteroidota</taxon>
        <taxon>Bacteroidia</taxon>
        <taxon>Bacteroidales</taxon>
        <taxon>Rikenellaceae</taxon>
        <taxon>Alistipes</taxon>
    </lineage>
</organism>
<dbReference type="KEGG" id="ash:AL1_30280"/>
<dbReference type="RefSeq" id="WP_015547929.1">
    <property type="nucleotide sequence ID" value="NC_021030.1"/>
</dbReference>
<dbReference type="EMBL" id="FP929032">
    <property type="protein sequence ID" value="CBK65125.1"/>
    <property type="molecule type" value="Genomic_DNA"/>
</dbReference>
<protein>
    <recommendedName>
        <fullName evidence="5">Outer membrane protein beta-barrel domain-containing protein</fullName>
    </recommendedName>
</protein>
<dbReference type="GeneID" id="92756219"/>
<evidence type="ECO:0000313" key="3">
    <source>
        <dbReference type="EMBL" id="CBK65125.1"/>
    </source>
</evidence>
<keyword evidence="4" id="KW-1185">Reference proteome</keyword>
<dbReference type="BioCyc" id="ASHA717959:AL1_RS14255-MONOMER"/>
<dbReference type="STRING" id="717959.AL1_30280"/>
<dbReference type="HOGENOM" id="CLU_833245_0_0_10"/>
<feature type="region of interest" description="Disordered" evidence="1">
    <location>
        <begin position="46"/>
        <end position="70"/>
    </location>
</feature>
<dbReference type="PROSITE" id="PS51257">
    <property type="entry name" value="PROKAR_LIPOPROTEIN"/>
    <property type="match status" value="1"/>
</dbReference>
<evidence type="ECO:0000256" key="1">
    <source>
        <dbReference type="SAM" id="MobiDB-lite"/>
    </source>
</evidence>
<sequence length="339" mass="36375">MTRSILCTLLIIIISCGNALARQTAATGNPKETAAPAAAIAPAAAGTISTEEETPATGNAPASEAAIPASEAAVPADGQKQLQALKAAEVQSPIRGKKQFLPTRRRIDREINKLKFAYKGEVIMGLTASYGTMSSDDTDIMLILDGIDADGTVATVKPFIGYFYRDNNCLGVRFGYRHMDGNLDAARYDLGESNDASGSIPKVNFNSDNYSFGIFHRSYAGLDPKGRFGLFAEFELSLSTGTSKLSYQPDTASDNMKTTFSDNTQLKLAFNPGAAVYIFPNVCATLSFGLGGIQYTSVTQKDDAGNKIGTRKASNMRFRLNVAAINFGMTVHLWDKKKK</sequence>
<feature type="compositionally biased region" description="Low complexity" evidence="1">
    <location>
        <begin position="60"/>
        <end position="70"/>
    </location>
</feature>
<dbReference type="AlphaFoldDB" id="D4IQB3"/>
<evidence type="ECO:0000313" key="4">
    <source>
        <dbReference type="Proteomes" id="UP000008794"/>
    </source>
</evidence>
<keyword evidence="2" id="KW-0732">Signal</keyword>
<dbReference type="PATRIC" id="fig|717959.3.peg.1539"/>
<gene>
    <name evidence="3" type="ORF">AL1_30280</name>
</gene>
<feature type="chain" id="PRO_5003058960" description="Outer membrane protein beta-barrel domain-containing protein" evidence="2">
    <location>
        <begin position="22"/>
        <end position="339"/>
    </location>
</feature>